<dbReference type="AlphaFoldDB" id="A0A0J8GSY4"/>
<evidence type="ECO:0000313" key="1">
    <source>
        <dbReference type="EMBL" id="KMT65905.1"/>
    </source>
</evidence>
<dbReference type="EMBL" id="LAZL01000007">
    <property type="protein sequence ID" value="KMT65905.1"/>
    <property type="molecule type" value="Genomic_DNA"/>
</dbReference>
<dbReference type="OrthoDB" id="5588054at2"/>
<evidence type="ECO:0008006" key="3">
    <source>
        <dbReference type="Google" id="ProtNLM"/>
    </source>
</evidence>
<gene>
    <name evidence="1" type="ORF">XM47_05410</name>
</gene>
<dbReference type="Proteomes" id="UP000037600">
    <property type="component" value="Unassembled WGS sequence"/>
</dbReference>
<name>A0A0J8GSY4_9ALTE</name>
<reference evidence="1 2" key="1">
    <citation type="submission" date="2015-04" db="EMBL/GenBank/DDBJ databases">
        <title>Draft Genome Sequence of the Novel Agar-Digesting Marine Bacterium Q1.</title>
        <authorList>
            <person name="Li Y."/>
            <person name="Li D."/>
            <person name="Chen G."/>
            <person name="Du Z."/>
        </authorList>
    </citation>
    <scope>NUCLEOTIDE SEQUENCE [LARGE SCALE GENOMIC DNA]</scope>
    <source>
        <strain evidence="1 2">Q1</strain>
    </source>
</reference>
<protein>
    <recommendedName>
        <fullName evidence="3">Anti sigma-E protein RseA N-terminal domain-containing protein</fullName>
    </recommendedName>
</protein>
<organism evidence="1 2">
    <name type="scientific">Catenovulum maritimum</name>
    <dbReference type="NCBI Taxonomy" id="1513271"/>
    <lineage>
        <taxon>Bacteria</taxon>
        <taxon>Pseudomonadati</taxon>
        <taxon>Pseudomonadota</taxon>
        <taxon>Gammaproteobacteria</taxon>
        <taxon>Alteromonadales</taxon>
        <taxon>Alteromonadaceae</taxon>
        <taxon>Catenovulum</taxon>
    </lineage>
</organism>
<sequence length="247" mass="27573">MSQLNITDEILSAFLDAELTETEMQQVREQLLIDDGLAERLADLAMVDEIIANQYQEINHQPIPSAVSELLAEDKQQAVESKQTNIVQLSKWQKMHKSVQQHVAMAASVALVAGFSVASLLSTNASFDNEQQWAQITNMLEQKASGESDILANGDMFKPKLSFKNQAGQFCRHYEMTSEIQASQNIACRMAGEWQLTASFFQAKQDENQYQTATSNSQVRNYIEQSAVGDFLDSQAERAAIAAQWSK</sequence>
<accession>A0A0J8GSY4</accession>
<proteinExistence type="predicted"/>
<keyword evidence="2" id="KW-1185">Reference proteome</keyword>
<dbReference type="RefSeq" id="WP_048690558.1">
    <property type="nucleotide sequence ID" value="NZ_KQ130485.1"/>
</dbReference>
<dbReference type="STRING" id="1513271.XM47_05410"/>
<comment type="caution">
    <text evidence="1">The sequence shown here is derived from an EMBL/GenBank/DDBJ whole genome shotgun (WGS) entry which is preliminary data.</text>
</comment>
<evidence type="ECO:0000313" key="2">
    <source>
        <dbReference type="Proteomes" id="UP000037600"/>
    </source>
</evidence>